<accession>D1NY99</accession>
<comment type="caution">
    <text evidence="1">The sequence shown here is derived from an EMBL/GenBank/DDBJ whole genome shotgun (WGS) entry which is preliminary data.</text>
</comment>
<protein>
    <submittedName>
        <fullName evidence="1">Uncharacterized protein</fullName>
    </submittedName>
</protein>
<proteinExistence type="predicted"/>
<dbReference type="HOGENOM" id="CLU_2047570_0_0_6"/>
<organism evidence="1 2">
    <name type="scientific">Providencia rustigianii DSM 4541</name>
    <dbReference type="NCBI Taxonomy" id="500637"/>
    <lineage>
        <taxon>Bacteria</taxon>
        <taxon>Pseudomonadati</taxon>
        <taxon>Pseudomonadota</taxon>
        <taxon>Gammaproteobacteria</taxon>
        <taxon>Enterobacterales</taxon>
        <taxon>Morganellaceae</taxon>
        <taxon>Providencia</taxon>
    </lineage>
</organism>
<name>D1NY99_9GAMM</name>
<dbReference type="Gene3D" id="1.20.120.1490">
    <property type="match status" value="1"/>
</dbReference>
<dbReference type="eggNOG" id="ENOG502ZFQ3">
    <property type="taxonomic scope" value="Bacteria"/>
</dbReference>
<sequence>MLSKSWGQGNFSVEIVHYNNQEFSEVNIVNRKFLLGAIVSSILLYSTSAAACPYCNGNYDHRYNSSNYRENNEITKLVKEFDDKRFELNKLYDAGASDDDAKVKALVKELDELSLKIRTEEDKQYNRPYRGRGGNHSQYRGCW</sequence>
<dbReference type="STRING" id="500637.PROVRUST_05225"/>
<evidence type="ECO:0000313" key="2">
    <source>
        <dbReference type="Proteomes" id="UP000005512"/>
    </source>
</evidence>
<reference evidence="1" key="1">
    <citation type="submission" date="2009-12" db="EMBL/GenBank/DDBJ databases">
        <authorList>
            <person name="Weinstock G."/>
            <person name="Sodergren E."/>
            <person name="Clifton S."/>
            <person name="Fulton L."/>
            <person name="Fulton B."/>
            <person name="Courtney L."/>
            <person name="Fronick C."/>
            <person name="Harrison M."/>
            <person name="Strong C."/>
            <person name="Farmer C."/>
            <person name="Delahaunty K."/>
            <person name="Markovic C."/>
            <person name="Hall O."/>
            <person name="Minx P."/>
            <person name="Tomlinson C."/>
            <person name="Mitreva M."/>
            <person name="Nelson J."/>
            <person name="Hou S."/>
            <person name="Wollam A."/>
            <person name="Pepin K.H."/>
            <person name="Johnson M."/>
            <person name="Bhonagiri V."/>
            <person name="Nash W.E."/>
            <person name="Warren W."/>
            <person name="Chinwalla A."/>
            <person name="Mardis E.R."/>
            <person name="Wilson R.K."/>
        </authorList>
    </citation>
    <scope>NUCLEOTIDE SEQUENCE [LARGE SCALE GENOMIC DNA]</scope>
    <source>
        <strain evidence="1">DSM 4541</strain>
    </source>
</reference>
<keyword evidence="2" id="KW-1185">Reference proteome</keyword>
<dbReference type="Proteomes" id="UP000005512">
    <property type="component" value="Unassembled WGS sequence"/>
</dbReference>
<dbReference type="EMBL" id="ABXV02000011">
    <property type="protein sequence ID" value="EFB73947.1"/>
    <property type="molecule type" value="Genomic_DNA"/>
</dbReference>
<evidence type="ECO:0000313" key="1">
    <source>
        <dbReference type="EMBL" id="EFB73947.1"/>
    </source>
</evidence>
<gene>
    <name evidence="1" type="ORF">PROVRUST_05225</name>
</gene>
<dbReference type="AlphaFoldDB" id="D1NY99"/>